<evidence type="ECO:0000313" key="19">
    <source>
        <dbReference type="Proteomes" id="UP001209570"/>
    </source>
</evidence>
<dbReference type="PANTHER" id="PTHR23503">
    <property type="entry name" value="SOLUTE CARRIER FAMILY 2"/>
    <property type="match status" value="1"/>
</dbReference>
<evidence type="ECO:0000256" key="16">
    <source>
        <dbReference type="SAM" id="Phobius"/>
    </source>
</evidence>
<accession>A0AAD5MGJ7</accession>
<keyword evidence="4 16" id="KW-0812">Transmembrane</keyword>
<gene>
    <name evidence="18" type="ORF">P43SY_005221</name>
</gene>
<dbReference type="PRINTS" id="PR00171">
    <property type="entry name" value="SUGRTRNSPORT"/>
</dbReference>
<comment type="caution">
    <text evidence="18">The sequence shown here is derived from an EMBL/GenBank/DDBJ whole genome shotgun (WGS) entry which is preliminary data.</text>
</comment>
<dbReference type="PANTHER" id="PTHR23503:SF8">
    <property type="entry name" value="FACILITATED GLUCOSE TRANSPORTER PROTEIN 1"/>
    <property type="match status" value="1"/>
</dbReference>
<keyword evidence="3 14" id="KW-0813">Transport</keyword>
<dbReference type="GO" id="GO:0015149">
    <property type="term" value="F:hexose transmembrane transporter activity"/>
    <property type="evidence" value="ECO:0007669"/>
    <property type="project" value="TreeGrafter"/>
</dbReference>
<dbReference type="Gene3D" id="1.20.1250.20">
    <property type="entry name" value="MFS general substrate transporter like domains"/>
    <property type="match status" value="1"/>
</dbReference>
<name>A0AAD5MGJ7_PYTIN</name>
<comment type="catalytic activity">
    <reaction evidence="7">
        <text>D-galactose(in) = D-galactose(out)</text>
        <dbReference type="Rhea" id="RHEA:34915"/>
        <dbReference type="ChEBI" id="CHEBI:4139"/>
    </reaction>
    <physiologicalReaction direction="right-to-left" evidence="7">
        <dbReference type="Rhea" id="RHEA:34917"/>
    </physiologicalReaction>
</comment>
<dbReference type="PROSITE" id="PS00217">
    <property type="entry name" value="SUGAR_TRANSPORT_2"/>
    <property type="match status" value="1"/>
</dbReference>
<keyword evidence="5 16" id="KW-1133">Transmembrane helix</keyword>
<feature type="transmembrane region" description="Helical" evidence="16">
    <location>
        <begin position="444"/>
        <end position="463"/>
    </location>
</feature>
<evidence type="ECO:0000256" key="4">
    <source>
        <dbReference type="ARBA" id="ARBA00022692"/>
    </source>
</evidence>
<evidence type="ECO:0000256" key="1">
    <source>
        <dbReference type="ARBA" id="ARBA00004141"/>
    </source>
</evidence>
<feature type="transmembrane region" description="Helical" evidence="16">
    <location>
        <begin position="211"/>
        <end position="232"/>
    </location>
</feature>
<dbReference type="InterPro" id="IPR045263">
    <property type="entry name" value="GLUT"/>
</dbReference>
<feature type="region of interest" description="Disordered" evidence="15">
    <location>
        <begin position="1"/>
        <end position="21"/>
    </location>
</feature>
<feature type="compositionally biased region" description="Polar residues" evidence="15">
    <location>
        <begin position="1"/>
        <end position="11"/>
    </location>
</feature>
<feature type="transmembrane region" description="Helical" evidence="16">
    <location>
        <begin position="183"/>
        <end position="205"/>
    </location>
</feature>
<evidence type="ECO:0000256" key="10">
    <source>
        <dbReference type="ARBA" id="ARBA00044662"/>
    </source>
</evidence>
<comment type="catalytic activity">
    <reaction evidence="8">
        <text>D-glucose(out) = D-glucose(in)</text>
        <dbReference type="Rhea" id="RHEA:60376"/>
        <dbReference type="ChEBI" id="CHEBI:4167"/>
    </reaction>
    <physiologicalReaction direction="left-to-right" evidence="8">
        <dbReference type="Rhea" id="RHEA:60377"/>
    </physiologicalReaction>
</comment>
<feature type="transmembrane region" description="Helical" evidence="16">
    <location>
        <begin position="41"/>
        <end position="60"/>
    </location>
</feature>
<feature type="transmembrane region" description="Helical" evidence="16">
    <location>
        <begin position="315"/>
        <end position="336"/>
    </location>
</feature>
<evidence type="ECO:0000256" key="13">
    <source>
        <dbReference type="ARBA" id="ARBA00044780"/>
    </source>
</evidence>
<feature type="transmembrane region" description="Helical" evidence="16">
    <location>
        <begin position="154"/>
        <end position="171"/>
    </location>
</feature>
<reference evidence="18" key="1">
    <citation type="submission" date="2021-12" db="EMBL/GenBank/DDBJ databases">
        <title>Prjna785345.</title>
        <authorList>
            <person name="Rujirawat T."/>
            <person name="Krajaejun T."/>
        </authorList>
    </citation>
    <scope>NUCLEOTIDE SEQUENCE</scope>
    <source>
        <strain evidence="18">Pi057C3</strain>
    </source>
</reference>
<evidence type="ECO:0000259" key="17">
    <source>
        <dbReference type="PROSITE" id="PS50850"/>
    </source>
</evidence>
<evidence type="ECO:0000313" key="18">
    <source>
        <dbReference type="EMBL" id="KAJ0406988.1"/>
    </source>
</evidence>
<evidence type="ECO:0000256" key="7">
    <source>
        <dbReference type="ARBA" id="ARBA00044637"/>
    </source>
</evidence>
<feature type="domain" description="Major facilitator superfamily (MFS) profile" evidence="17">
    <location>
        <begin position="41"/>
        <end position="495"/>
    </location>
</feature>
<dbReference type="InterPro" id="IPR020846">
    <property type="entry name" value="MFS_dom"/>
</dbReference>
<evidence type="ECO:0000256" key="14">
    <source>
        <dbReference type="RuleBase" id="RU003346"/>
    </source>
</evidence>
<keyword evidence="6 16" id="KW-0472">Membrane</keyword>
<comment type="catalytic activity">
    <reaction evidence="9">
        <text>D-xylose(out) = D-xylose(in)</text>
        <dbReference type="Rhea" id="RHEA:78427"/>
        <dbReference type="ChEBI" id="CHEBI:53455"/>
    </reaction>
    <physiologicalReaction direction="left-to-right" evidence="9">
        <dbReference type="Rhea" id="RHEA:78428"/>
    </physiologicalReaction>
</comment>
<dbReference type="Proteomes" id="UP001209570">
    <property type="component" value="Unassembled WGS sequence"/>
</dbReference>
<evidence type="ECO:0000256" key="15">
    <source>
        <dbReference type="SAM" id="MobiDB-lite"/>
    </source>
</evidence>
<evidence type="ECO:0000256" key="5">
    <source>
        <dbReference type="ARBA" id="ARBA00022989"/>
    </source>
</evidence>
<evidence type="ECO:0000256" key="8">
    <source>
        <dbReference type="ARBA" id="ARBA00044648"/>
    </source>
</evidence>
<comment type="subunit">
    <text evidence="2">Homodimer.</text>
</comment>
<protein>
    <recommendedName>
        <fullName evidence="13">Hexose transporter 1</fullName>
    </recommendedName>
</protein>
<proteinExistence type="inferred from homology"/>
<feature type="transmembrane region" description="Helical" evidence="16">
    <location>
        <begin position="379"/>
        <end position="400"/>
    </location>
</feature>
<comment type="similarity">
    <text evidence="14">Belongs to the major facilitator superfamily. Sugar transporter (TC 2.A.1.1) family.</text>
</comment>
<feature type="transmembrane region" description="Helical" evidence="16">
    <location>
        <begin position="406"/>
        <end position="432"/>
    </location>
</feature>
<dbReference type="NCBIfam" id="TIGR00879">
    <property type="entry name" value="SP"/>
    <property type="match status" value="1"/>
</dbReference>
<dbReference type="InterPro" id="IPR005829">
    <property type="entry name" value="Sugar_transporter_CS"/>
</dbReference>
<comment type="catalytic activity">
    <reaction evidence="11">
        <text>D-glucosamine(out) = D-glucosamine(in)</text>
        <dbReference type="Rhea" id="RHEA:78423"/>
        <dbReference type="ChEBI" id="CHEBI:58723"/>
    </reaction>
    <physiologicalReaction direction="left-to-right" evidence="11">
        <dbReference type="Rhea" id="RHEA:78424"/>
    </physiologicalReaction>
</comment>
<dbReference type="AlphaFoldDB" id="A0AAD5MGJ7"/>
<dbReference type="GO" id="GO:0016020">
    <property type="term" value="C:membrane"/>
    <property type="evidence" value="ECO:0007669"/>
    <property type="project" value="UniProtKB-SubCell"/>
</dbReference>
<evidence type="ECO:0000256" key="12">
    <source>
        <dbReference type="ARBA" id="ARBA00044710"/>
    </source>
</evidence>
<dbReference type="InterPro" id="IPR036259">
    <property type="entry name" value="MFS_trans_sf"/>
</dbReference>
<comment type="catalytic activity">
    <reaction evidence="10">
        <text>D-mannose(out) = D-mannose(in)</text>
        <dbReference type="Rhea" id="RHEA:78391"/>
        <dbReference type="ChEBI" id="CHEBI:4208"/>
    </reaction>
    <physiologicalReaction direction="left-to-right" evidence="10">
        <dbReference type="Rhea" id="RHEA:78392"/>
    </physiologicalReaction>
</comment>
<dbReference type="PROSITE" id="PS50850">
    <property type="entry name" value="MFS"/>
    <property type="match status" value="1"/>
</dbReference>
<comment type="catalytic activity">
    <reaction evidence="12">
        <text>D-fructose(out) = D-fructose(in)</text>
        <dbReference type="Rhea" id="RHEA:60372"/>
        <dbReference type="ChEBI" id="CHEBI:37721"/>
    </reaction>
    <physiologicalReaction direction="left-to-right" evidence="12">
        <dbReference type="Rhea" id="RHEA:60373"/>
    </physiologicalReaction>
</comment>
<feature type="transmembrane region" description="Helical" evidence="16">
    <location>
        <begin position="469"/>
        <end position="487"/>
    </location>
</feature>
<dbReference type="SUPFAM" id="SSF103473">
    <property type="entry name" value="MFS general substrate transporter"/>
    <property type="match status" value="1"/>
</dbReference>
<sequence length="511" mass="55445">MTASSNNNNTPEALPYEPVSTPKTVEVDGPRAYVSISIRPVLYLSAAIALLQSLQFGWSVSQLNLATFNDDDDCKARPVKEGTCIMFPGHTKAEWTWVVNLWVVGGMLGSLTCGRFSDAIGRKKAMVMGAVFMIAGAAIMAAANSIAVFSVGRFIAGIASGFSSAVPNGYINEITPPHLRNRFGIGYQIAVTIGIVLVGLTFFFADTNSGWRYIAGFPIVLASFLLLGYPFMVESPTWLLVRGRREEAENEIARLYGRENVKLALSWMEEPRVQVDAENPADTDSNDASDSDAASDQAAANPWKALFSSAYRQQALLAVMLSLAQQFSGINAVFFYSSDMFKDAGLSDTRIGSTIVNIVNMLPVFVAGALGTKFGNRKMILFGHVGMLICAICMTVSLLVSLPAVSIVFTAIYVAIFEVSLGPLVFVIATSIFPNELRASGTSLCLFANWAGTLVVGIGYPYVSDALGDWGFVPFWVTLTLFGLYMVKFLPETTGKTDEEVQQLFRRRQLL</sequence>
<keyword evidence="19" id="KW-1185">Reference proteome</keyword>
<evidence type="ECO:0000256" key="6">
    <source>
        <dbReference type="ARBA" id="ARBA00023136"/>
    </source>
</evidence>
<feature type="transmembrane region" description="Helical" evidence="16">
    <location>
        <begin position="125"/>
        <end position="148"/>
    </location>
</feature>
<evidence type="ECO:0000256" key="9">
    <source>
        <dbReference type="ARBA" id="ARBA00044656"/>
    </source>
</evidence>
<evidence type="ECO:0000256" key="2">
    <source>
        <dbReference type="ARBA" id="ARBA00011738"/>
    </source>
</evidence>
<comment type="subcellular location">
    <subcellularLocation>
        <location evidence="1">Membrane</location>
        <topology evidence="1">Multi-pass membrane protein</topology>
    </subcellularLocation>
</comment>
<dbReference type="InterPro" id="IPR003663">
    <property type="entry name" value="Sugar/inositol_transpt"/>
</dbReference>
<feature type="transmembrane region" description="Helical" evidence="16">
    <location>
        <begin position="95"/>
        <end position="113"/>
    </location>
</feature>
<organism evidence="18 19">
    <name type="scientific">Pythium insidiosum</name>
    <name type="common">Pythiosis disease agent</name>
    <dbReference type="NCBI Taxonomy" id="114742"/>
    <lineage>
        <taxon>Eukaryota</taxon>
        <taxon>Sar</taxon>
        <taxon>Stramenopiles</taxon>
        <taxon>Oomycota</taxon>
        <taxon>Peronosporomycetes</taxon>
        <taxon>Pythiales</taxon>
        <taxon>Pythiaceae</taxon>
        <taxon>Pythium</taxon>
    </lineage>
</organism>
<evidence type="ECO:0000256" key="3">
    <source>
        <dbReference type="ARBA" id="ARBA00022448"/>
    </source>
</evidence>
<evidence type="ECO:0000256" key="11">
    <source>
        <dbReference type="ARBA" id="ARBA00044668"/>
    </source>
</evidence>
<dbReference type="EMBL" id="JAKCXM010000026">
    <property type="protein sequence ID" value="KAJ0406988.1"/>
    <property type="molecule type" value="Genomic_DNA"/>
</dbReference>
<dbReference type="InterPro" id="IPR005828">
    <property type="entry name" value="MFS_sugar_transport-like"/>
</dbReference>
<feature type="transmembrane region" description="Helical" evidence="16">
    <location>
        <begin position="351"/>
        <end position="372"/>
    </location>
</feature>
<dbReference type="Pfam" id="PF00083">
    <property type="entry name" value="Sugar_tr"/>
    <property type="match status" value="1"/>
</dbReference>